<evidence type="ECO:0000313" key="3">
    <source>
        <dbReference type="Proteomes" id="UP000284763"/>
    </source>
</evidence>
<protein>
    <submittedName>
        <fullName evidence="2">Chromosome segregation ATPase-like protein</fullName>
    </submittedName>
</protein>
<sequence length="235" mass="27206">ELESDLVTEKEKLDQYQQDLTIVKDKLDSVSKKHKDKKSGLNNNYIDLKAKHGILKEKMDETEAMLEALDTKQEQLNNIKSKLNSLQDKKKEVVKEKEYLQSAVRTTFNENINHIKDIIGFENIKNVRLEVLNDKYNLVVVREEEKKPDRYSLQTLSTSELEVVGLIVMLSGYLAYKVNEKFPVLILDELTYLDVDRLTKLMDYLQQKVESIILTKLPEGNLNVSANFQVLDSDL</sequence>
<organism evidence="2 3">
    <name type="scientific">Methanosalsum natronophilum</name>
    <dbReference type="NCBI Taxonomy" id="768733"/>
    <lineage>
        <taxon>Archaea</taxon>
        <taxon>Methanobacteriati</taxon>
        <taxon>Methanobacteriota</taxon>
        <taxon>Stenosarchaea group</taxon>
        <taxon>Methanomicrobia</taxon>
        <taxon>Methanosarcinales</taxon>
        <taxon>Methanosarcinaceae</taxon>
        <taxon>Methanosalsum</taxon>
    </lineage>
</organism>
<dbReference type="AlphaFoldDB" id="A0A424YUW3"/>
<dbReference type="SUPFAM" id="SSF52540">
    <property type="entry name" value="P-loop containing nucleoside triphosphate hydrolases"/>
    <property type="match status" value="1"/>
</dbReference>
<feature type="coiled-coil region" evidence="1">
    <location>
        <begin position="59"/>
        <end position="103"/>
    </location>
</feature>
<name>A0A424YUW3_9EURY</name>
<feature type="coiled-coil region" evidence="1">
    <location>
        <begin position="6"/>
        <end position="33"/>
    </location>
</feature>
<dbReference type="EMBL" id="QZAB01000421">
    <property type="protein sequence ID" value="RQD82871.1"/>
    <property type="molecule type" value="Genomic_DNA"/>
</dbReference>
<accession>A0A424YUW3</accession>
<evidence type="ECO:0000256" key="1">
    <source>
        <dbReference type="SAM" id="Coils"/>
    </source>
</evidence>
<dbReference type="Proteomes" id="UP000284763">
    <property type="component" value="Unassembled WGS sequence"/>
</dbReference>
<evidence type="ECO:0000313" key="2">
    <source>
        <dbReference type="EMBL" id="RQD82871.1"/>
    </source>
</evidence>
<feature type="non-terminal residue" evidence="2">
    <location>
        <position position="1"/>
    </location>
</feature>
<proteinExistence type="predicted"/>
<dbReference type="Gene3D" id="3.40.50.300">
    <property type="entry name" value="P-loop containing nucleotide triphosphate hydrolases"/>
    <property type="match status" value="1"/>
</dbReference>
<comment type="caution">
    <text evidence="2">The sequence shown here is derived from an EMBL/GenBank/DDBJ whole genome shotgun (WGS) entry which is preliminary data.</text>
</comment>
<dbReference type="InterPro" id="IPR027417">
    <property type="entry name" value="P-loop_NTPase"/>
</dbReference>
<keyword evidence="1" id="KW-0175">Coiled coil</keyword>
<reference evidence="2 3" key="1">
    <citation type="submission" date="2018-08" db="EMBL/GenBank/DDBJ databases">
        <title>The metabolism and importance of syntrophic acetate oxidation coupled to methane or sulfide production in haloalkaline environments.</title>
        <authorList>
            <person name="Timmers P.H.A."/>
            <person name="Vavourakis C.D."/>
            <person name="Sorokin D.Y."/>
            <person name="Sinninghe Damste J.S."/>
            <person name="Muyzer G."/>
            <person name="Stams A.J.M."/>
            <person name="Plugge C.M."/>
        </authorList>
    </citation>
    <scope>NUCLEOTIDE SEQUENCE [LARGE SCALE GENOMIC DNA]</scope>
    <source>
        <strain evidence="2">MSAO_Arc3</strain>
    </source>
</reference>
<gene>
    <name evidence="2" type="ORF">D5R95_06710</name>
</gene>